<evidence type="ECO:0008006" key="3">
    <source>
        <dbReference type="Google" id="ProtNLM"/>
    </source>
</evidence>
<accession>A0ABW0TFQ5</accession>
<dbReference type="Proteomes" id="UP001596109">
    <property type="component" value="Unassembled WGS sequence"/>
</dbReference>
<evidence type="ECO:0000313" key="2">
    <source>
        <dbReference type="Proteomes" id="UP001596109"/>
    </source>
</evidence>
<protein>
    <recommendedName>
        <fullName evidence="3">Lipoprotein</fullName>
    </recommendedName>
</protein>
<proteinExistence type="predicted"/>
<evidence type="ECO:0000313" key="1">
    <source>
        <dbReference type="EMBL" id="MFC5587496.1"/>
    </source>
</evidence>
<name>A0ABW0TFQ5_9BACL</name>
<dbReference type="RefSeq" id="WP_381429557.1">
    <property type="nucleotide sequence ID" value="NZ_JBHSNO010000001.1"/>
</dbReference>
<reference evidence="2" key="1">
    <citation type="journal article" date="2019" name="Int. J. Syst. Evol. Microbiol.">
        <title>The Global Catalogue of Microorganisms (GCM) 10K type strain sequencing project: providing services to taxonomists for standard genome sequencing and annotation.</title>
        <authorList>
            <consortium name="The Broad Institute Genomics Platform"/>
            <consortium name="The Broad Institute Genome Sequencing Center for Infectious Disease"/>
            <person name="Wu L."/>
            <person name="Ma J."/>
        </authorList>
    </citation>
    <scope>NUCLEOTIDE SEQUENCE [LARGE SCALE GENOMIC DNA]</scope>
    <source>
        <strain evidence="2">CGMCC 4.1434</strain>
    </source>
</reference>
<dbReference type="EMBL" id="JBHSNO010000001">
    <property type="protein sequence ID" value="MFC5587496.1"/>
    <property type="molecule type" value="Genomic_DNA"/>
</dbReference>
<comment type="caution">
    <text evidence="1">The sequence shown here is derived from an EMBL/GenBank/DDBJ whole genome shotgun (WGS) entry which is preliminary data.</text>
</comment>
<dbReference type="PROSITE" id="PS51257">
    <property type="entry name" value="PROKAR_LIPOPROTEIN"/>
    <property type="match status" value="1"/>
</dbReference>
<organism evidence="1 2">
    <name type="scientific">Sporosarcina soli</name>
    <dbReference type="NCBI Taxonomy" id="334736"/>
    <lineage>
        <taxon>Bacteria</taxon>
        <taxon>Bacillati</taxon>
        <taxon>Bacillota</taxon>
        <taxon>Bacilli</taxon>
        <taxon>Bacillales</taxon>
        <taxon>Caryophanaceae</taxon>
        <taxon>Sporosarcina</taxon>
    </lineage>
</organism>
<keyword evidence="2" id="KW-1185">Reference proteome</keyword>
<gene>
    <name evidence="1" type="ORF">ACFPRA_01055</name>
</gene>
<sequence>MYKRFAVIGLILFLCGCSSKVTVSEISLAQAEQDVLKFINIVHEENGRYLYTDDNNQIYIFLNEKYVKRGQDAVHFTAFYITVQQDELNVFINQDYASDYSDNELKYQALYKVSTLGEFDRINLFSNGQPVSFDRIFSRES</sequence>